<evidence type="ECO:0000313" key="2">
    <source>
        <dbReference type="Proteomes" id="UP001157960"/>
    </source>
</evidence>
<keyword evidence="2" id="KW-1185">Reference proteome</keyword>
<comment type="caution">
    <text evidence="1">The sequence shown here is derived from an EMBL/GenBank/DDBJ whole genome shotgun (WGS) entry which is preliminary data.</text>
</comment>
<dbReference type="EMBL" id="FXTZ01000005">
    <property type="protein sequence ID" value="SMP19868.1"/>
    <property type="molecule type" value="Genomic_DNA"/>
</dbReference>
<name>A0ABY1NW49_9FLAO</name>
<reference evidence="1 2" key="1">
    <citation type="submission" date="2017-05" db="EMBL/GenBank/DDBJ databases">
        <authorList>
            <person name="Varghese N."/>
            <person name="Submissions S."/>
        </authorList>
    </citation>
    <scope>NUCLEOTIDE SEQUENCE [LARGE SCALE GENOMIC DNA]</scope>
    <source>
        <strain evidence="1 2">DSM 28214</strain>
    </source>
</reference>
<proteinExistence type="predicted"/>
<protein>
    <submittedName>
        <fullName evidence="1">Uncharacterized protein</fullName>
    </submittedName>
</protein>
<organism evidence="1 2">
    <name type="scientific">Chryseobacterium profundimaris</name>
    <dbReference type="NCBI Taxonomy" id="1387275"/>
    <lineage>
        <taxon>Bacteria</taxon>
        <taxon>Pseudomonadati</taxon>
        <taxon>Bacteroidota</taxon>
        <taxon>Flavobacteriia</taxon>
        <taxon>Flavobacteriales</taxon>
        <taxon>Weeksellaceae</taxon>
        <taxon>Chryseobacterium group</taxon>
        <taxon>Chryseobacterium</taxon>
    </lineage>
</organism>
<evidence type="ECO:0000313" key="1">
    <source>
        <dbReference type="EMBL" id="SMP19868.1"/>
    </source>
</evidence>
<dbReference type="Proteomes" id="UP001157960">
    <property type="component" value="Unassembled WGS sequence"/>
</dbReference>
<gene>
    <name evidence="1" type="ORF">SAMN06264346_105177</name>
</gene>
<sequence length="29" mass="3369">MVTLQKSNRNLNISAMPVTKDFEIYKLIT</sequence>
<accession>A0ABY1NW49</accession>